<name>A0A930YII2_9ACTN</name>
<dbReference type="EMBL" id="JADKPN010000001">
    <property type="protein sequence ID" value="MBF4761745.1"/>
    <property type="molecule type" value="Genomic_DNA"/>
</dbReference>
<sequence length="249" mass="27528">MTPERRAVLAEVAGALPDLDRPLLVVVDGADGAGKTWFADDLAALLGEAGRAVVRASLDDFHHPKAYRHEAGRTGETVWSRSFDYRAVRHELLDPWCRGAGTPYRPRVHDLATDAVLDEPPADVPEHGVLLVDGVFAQRAELSGCWDLVVWLEVPDEERVRRMADRDGVPPDVDHPDQRRYLEAQRLYRAAADPVADADLVVDNADPGRPFVVGRPVVPSGWHRTPHGLRRVVTTDTETAARINRLLGE</sequence>
<dbReference type="AlphaFoldDB" id="A0A930YII2"/>
<organism evidence="1 2">
    <name type="scientific">Nocardioides islandensis</name>
    <dbReference type="NCBI Taxonomy" id="433663"/>
    <lineage>
        <taxon>Bacteria</taxon>
        <taxon>Bacillati</taxon>
        <taxon>Actinomycetota</taxon>
        <taxon>Actinomycetes</taxon>
        <taxon>Propionibacteriales</taxon>
        <taxon>Nocardioidaceae</taxon>
        <taxon>Nocardioides</taxon>
    </lineage>
</organism>
<proteinExistence type="predicted"/>
<gene>
    <name evidence="1" type="ORF">ISU07_01285</name>
</gene>
<evidence type="ECO:0000313" key="1">
    <source>
        <dbReference type="EMBL" id="MBF4761745.1"/>
    </source>
</evidence>
<evidence type="ECO:0000313" key="2">
    <source>
        <dbReference type="Proteomes" id="UP000640489"/>
    </source>
</evidence>
<keyword evidence="1" id="KW-0808">Transferase</keyword>
<dbReference type="InterPro" id="IPR027417">
    <property type="entry name" value="P-loop_NTPase"/>
</dbReference>
<dbReference type="GO" id="GO:0016301">
    <property type="term" value="F:kinase activity"/>
    <property type="evidence" value="ECO:0007669"/>
    <property type="project" value="UniProtKB-KW"/>
</dbReference>
<keyword evidence="2" id="KW-1185">Reference proteome</keyword>
<dbReference type="Pfam" id="PF13238">
    <property type="entry name" value="AAA_18"/>
    <property type="match status" value="1"/>
</dbReference>
<reference evidence="1" key="1">
    <citation type="submission" date="2020-11" db="EMBL/GenBank/DDBJ databases">
        <title>Nocardioides sp. nov., isolated from Soil of Cynanchum wilfordii Hemsley rhizosphere.</title>
        <authorList>
            <person name="Lee J.-S."/>
            <person name="Suh M.K."/>
            <person name="Kim J.-S."/>
        </authorList>
    </citation>
    <scope>NUCLEOTIDE SEQUENCE</scope>
    <source>
        <strain evidence="1">KCTC 19275</strain>
    </source>
</reference>
<protein>
    <submittedName>
        <fullName evidence="1">Uridine kinase</fullName>
    </submittedName>
</protein>
<dbReference type="RefSeq" id="WP_194704939.1">
    <property type="nucleotide sequence ID" value="NZ_JADKPN010000001.1"/>
</dbReference>
<keyword evidence="1" id="KW-0418">Kinase</keyword>
<dbReference type="Gene3D" id="3.40.50.300">
    <property type="entry name" value="P-loop containing nucleotide triphosphate hydrolases"/>
    <property type="match status" value="1"/>
</dbReference>
<comment type="caution">
    <text evidence="1">The sequence shown here is derived from an EMBL/GenBank/DDBJ whole genome shotgun (WGS) entry which is preliminary data.</text>
</comment>
<accession>A0A930YII2</accession>
<dbReference type="Proteomes" id="UP000640489">
    <property type="component" value="Unassembled WGS sequence"/>
</dbReference>
<dbReference type="SUPFAM" id="SSF52540">
    <property type="entry name" value="P-loop containing nucleoside triphosphate hydrolases"/>
    <property type="match status" value="1"/>
</dbReference>